<organism evidence="10 11">
    <name type="scientific">Aspergillus heteromorphus CBS 117.55</name>
    <dbReference type="NCBI Taxonomy" id="1448321"/>
    <lineage>
        <taxon>Eukaryota</taxon>
        <taxon>Fungi</taxon>
        <taxon>Dikarya</taxon>
        <taxon>Ascomycota</taxon>
        <taxon>Pezizomycotina</taxon>
        <taxon>Eurotiomycetes</taxon>
        <taxon>Eurotiomycetidae</taxon>
        <taxon>Eurotiales</taxon>
        <taxon>Aspergillaceae</taxon>
        <taxon>Aspergillus</taxon>
        <taxon>Aspergillus subgen. Circumdati</taxon>
    </lineage>
</organism>
<comment type="pathway">
    <text evidence="2">Glycolipid biosynthesis; glycosylphosphatidylinositol-anchor biosynthesis.</text>
</comment>
<proteinExistence type="predicted"/>
<feature type="region of interest" description="Disordered" evidence="8">
    <location>
        <begin position="123"/>
        <end position="156"/>
    </location>
</feature>
<dbReference type="GeneID" id="37064110"/>
<evidence type="ECO:0000256" key="1">
    <source>
        <dbReference type="ARBA" id="ARBA00004477"/>
    </source>
</evidence>
<evidence type="ECO:0000256" key="9">
    <source>
        <dbReference type="SAM" id="Phobius"/>
    </source>
</evidence>
<evidence type="ECO:0000256" key="5">
    <source>
        <dbReference type="ARBA" id="ARBA00022824"/>
    </source>
</evidence>
<comment type="subcellular location">
    <subcellularLocation>
        <location evidence="1">Endoplasmic reticulum membrane</location>
        <topology evidence="1">Multi-pass membrane protein</topology>
    </subcellularLocation>
</comment>
<comment type="caution">
    <text evidence="10">The sequence shown here is derived from an EMBL/GenBank/DDBJ whole genome shotgun (WGS) entry which is preliminary data.</text>
</comment>
<dbReference type="EMBL" id="MSFL01000022">
    <property type="protein sequence ID" value="PWY75084.1"/>
    <property type="molecule type" value="Genomic_DNA"/>
</dbReference>
<dbReference type="RefSeq" id="XP_025397209.1">
    <property type="nucleotide sequence ID" value="XM_025541873.1"/>
</dbReference>
<keyword evidence="3" id="KW-0337">GPI-anchor biosynthesis</keyword>
<name>A0A317VL22_9EURO</name>
<dbReference type="GO" id="GO:0006506">
    <property type="term" value="P:GPI anchor biosynthetic process"/>
    <property type="evidence" value="ECO:0007669"/>
    <property type="project" value="UniProtKB-UniPathway"/>
</dbReference>
<keyword evidence="5" id="KW-0256">Endoplasmic reticulum</keyword>
<feature type="transmembrane region" description="Helical" evidence="9">
    <location>
        <begin position="211"/>
        <end position="230"/>
    </location>
</feature>
<evidence type="ECO:0000256" key="4">
    <source>
        <dbReference type="ARBA" id="ARBA00022692"/>
    </source>
</evidence>
<keyword evidence="6 9" id="KW-1133">Transmembrane helix</keyword>
<dbReference type="Pfam" id="PF06699">
    <property type="entry name" value="PIG-F"/>
    <property type="match status" value="2"/>
</dbReference>
<dbReference type="STRING" id="1448321.A0A317VL22"/>
<dbReference type="AlphaFoldDB" id="A0A317VL22"/>
<evidence type="ECO:0000256" key="2">
    <source>
        <dbReference type="ARBA" id="ARBA00004687"/>
    </source>
</evidence>
<keyword evidence="11" id="KW-1185">Reference proteome</keyword>
<evidence type="ECO:0000256" key="7">
    <source>
        <dbReference type="ARBA" id="ARBA00023136"/>
    </source>
</evidence>
<sequence length="310" mass="32102">MPNNPSPPSIATATATPIITTPQQPPSQSQQQQQQQQQQWHDKSSAPPTTLLPTCLASTYFALHTACTLGVYAGRFEKLVDDPVNELAARLPVQVLAQVVFAVLCLRPGGAGAGAVTGGGGELGGASGSGSSSSSSSSRSKGGRRRGGAGAGGAGGITGSGNTATNGYVGWKRVIPALLSLTLTATLATPIFAILLVLFGAPFTTHHMQTLLCAAHMAILASTGMVYVHGLDGAVWKEVWGIRRPGDVVDRPWQAYPITILTGAYLGWAVGMILGMTVLFGKRIRFVEEEGLAGTVADANAKVEEVKKVE</sequence>
<evidence type="ECO:0000256" key="3">
    <source>
        <dbReference type="ARBA" id="ARBA00022502"/>
    </source>
</evidence>
<evidence type="ECO:0000313" key="10">
    <source>
        <dbReference type="EMBL" id="PWY75084.1"/>
    </source>
</evidence>
<dbReference type="GO" id="GO:0005789">
    <property type="term" value="C:endoplasmic reticulum membrane"/>
    <property type="evidence" value="ECO:0007669"/>
    <property type="project" value="UniProtKB-SubCell"/>
</dbReference>
<feature type="compositionally biased region" description="Low complexity" evidence="8">
    <location>
        <begin position="129"/>
        <end position="140"/>
    </location>
</feature>
<protein>
    <submittedName>
        <fullName evidence="10">Uncharacterized protein</fullName>
    </submittedName>
</protein>
<dbReference type="OrthoDB" id="17366at2759"/>
<reference evidence="10 11" key="1">
    <citation type="submission" date="2016-12" db="EMBL/GenBank/DDBJ databases">
        <title>The genomes of Aspergillus section Nigri reveals drivers in fungal speciation.</title>
        <authorList>
            <consortium name="DOE Joint Genome Institute"/>
            <person name="Vesth T.C."/>
            <person name="Nybo J."/>
            <person name="Theobald S."/>
            <person name="Brandl J."/>
            <person name="Frisvad J.C."/>
            <person name="Nielsen K.F."/>
            <person name="Lyhne E.K."/>
            <person name="Kogle M.E."/>
            <person name="Kuo A."/>
            <person name="Riley R."/>
            <person name="Clum A."/>
            <person name="Nolan M."/>
            <person name="Lipzen A."/>
            <person name="Salamov A."/>
            <person name="Henrissat B."/>
            <person name="Wiebenga A."/>
            <person name="De Vries R.P."/>
            <person name="Grigoriev I.V."/>
            <person name="Mortensen U.H."/>
            <person name="Andersen M.R."/>
            <person name="Baker S.E."/>
        </authorList>
    </citation>
    <scope>NUCLEOTIDE SEQUENCE [LARGE SCALE GENOMIC DNA]</scope>
    <source>
        <strain evidence="10 11">CBS 117.55</strain>
    </source>
</reference>
<evidence type="ECO:0000256" key="8">
    <source>
        <dbReference type="SAM" id="MobiDB-lite"/>
    </source>
</evidence>
<dbReference type="Proteomes" id="UP000247233">
    <property type="component" value="Unassembled WGS sequence"/>
</dbReference>
<accession>A0A317VL22</accession>
<keyword evidence="4 9" id="KW-0812">Transmembrane</keyword>
<feature type="transmembrane region" description="Helical" evidence="9">
    <location>
        <begin position="174"/>
        <end position="199"/>
    </location>
</feature>
<dbReference type="UniPathway" id="UPA00196"/>
<feature type="compositionally biased region" description="Low complexity" evidence="8">
    <location>
        <begin position="9"/>
        <end position="39"/>
    </location>
</feature>
<evidence type="ECO:0000313" key="11">
    <source>
        <dbReference type="Proteomes" id="UP000247233"/>
    </source>
</evidence>
<feature type="region of interest" description="Disordered" evidence="8">
    <location>
        <begin position="1"/>
        <end position="46"/>
    </location>
</feature>
<keyword evidence="7 9" id="KW-0472">Membrane</keyword>
<gene>
    <name evidence="10" type="ORF">BO70DRAFT_354557</name>
</gene>
<dbReference type="VEuPathDB" id="FungiDB:BO70DRAFT_354557"/>
<evidence type="ECO:0000256" key="6">
    <source>
        <dbReference type="ARBA" id="ARBA00022989"/>
    </source>
</evidence>
<feature type="transmembrane region" description="Helical" evidence="9">
    <location>
        <begin position="255"/>
        <end position="280"/>
    </location>
</feature>
<dbReference type="InterPro" id="IPR009580">
    <property type="entry name" value="GPI_biosynthesis_protein_Pig-F"/>
</dbReference>